<dbReference type="Gene3D" id="3.10.350.10">
    <property type="entry name" value="LysM domain"/>
    <property type="match status" value="1"/>
</dbReference>
<dbReference type="EMBL" id="MCOG01000116">
    <property type="protein sequence ID" value="ORY43556.1"/>
    <property type="molecule type" value="Genomic_DNA"/>
</dbReference>
<evidence type="ECO:0000313" key="3">
    <source>
        <dbReference type="EMBL" id="ORY43556.1"/>
    </source>
</evidence>
<evidence type="ECO:0000259" key="2">
    <source>
        <dbReference type="PROSITE" id="PS51782"/>
    </source>
</evidence>
<comment type="caution">
    <text evidence="3">The sequence shown here is derived from an EMBL/GenBank/DDBJ whole genome shotgun (WGS) entry which is preliminary data.</text>
</comment>
<name>A0A1Y2C9D8_9FUNG</name>
<evidence type="ECO:0000313" key="4">
    <source>
        <dbReference type="Proteomes" id="UP000193920"/>
    </source>
</evidence>
<evidence type="ECO:0000256" key="1">
    <source>
        <dbReference type="SAM" id="SignalP"/>
    </source>
</evidence>
<dbReference type="PROSITE" id="PS51782">
    <property type="entry name" value="LYSM"/>
    <property type="match status" value="1"/>
</dbReference>
<reference evidence="3 4" key="1">
    <citation type="submission" date="2016-08" db="EMBL/GenBank/DDBJ databases">
        <title>A Parts List for Fungal Cellulosomes Revealed by Comparative Genomics.</title>
        <authorList>
            <consortium name="DOE Joint Genome Institute"/>
            <person name="Haitjema C.H."/>
            <person name="Gilmore S.P."/>
            <person name="Henske J.K."/>
            <person name="Solomon K.V."/>
            <person name="De Groot R."/>
            <person name="Kuo A."/>
            <person name="Mondo S.J."/>
            <person name="Salamov A.A."/>
            <person name="Labutti K."/>
            <person name="Zhao Z."/>
            <person name="Chiniquy J."/>
            <person name="Barry K."/>
            <person name="Brewer H.M."/>
            <person name="Purvine S.O."/>
            <person name="Wright A.T."/>
            <person name="Boxma B."/>
            <person name="Van Alen T."/>
            <person name="Hackstein J.H."/>
            <person name="Baker S.E."/>
            <person name="Grigoriev I.V."/>
            <person name="O'Malley M.A."/>
        </authorList>
    </citation>
    <scope>NUCLEOTIDE SEQUENCE [LARGE SCALE GENOMIC DNA]</scope>
    <source>
        <strain evidence="3 4">G1</strain>
    </source>
</reference>
<dbReference type="Proteomes" id="UP000193920">
    <property type="component" value="Unassembled WGS sequence"/>
</dbReference>
<keyword evidence="4" id="KW-1185">Reference proteome</keyword>
<dbReference type="InterPro" id="IPR036779">
    <property type="entry name" value="LysM_dom_sf"/>
</dbReference>
<proteinExistence type="predicted"/>
<accession>A0A1Y2C9D8</accession>
<protein>
    <recommendedName>
        <fullName evidence="2">LysM domain-containing protein</fullName>
    </recommendedName>
</protein>
<dbReference type="AlphaFoldDB" id="A0A1Y2C9D8"/>
<sequence>MKSFFFVVVVGLLTLLKVNGLGYICKEHIVVKHGDRCHLYNDAPDPDYRIKYSEIYNINPNIDCDNLRSGSKICIYIDNETKKGLARYEFEEYKIKKDYDPKKYTCKELAKELGSTVMELEHTNFPLLNCRNFKRNLVIRYKKDGKYTPDFSNSKPIKYDYGKEYSKNLKTNY</sequence>
<feature type="domain" description="LysM" evidence="2">
    <location>
        <begin position="27"/>
        <end position="75"/>
    </location>
</feature>
<dbReference type="InterPro" id="IPR018392">
    <property type="entry name" value="LysM"/>
</dbReference>
<feature type="chain" id="PRO_5011002375" description="LysM domain-containing protein" evidence="1">
    <location>
        <begin position="21"/>
        <end position="173"/>
    </location>
</feature>
<gene>
    <name evidence="3" type="ORF">LY90DRAFT_671737</name>
</gene>
<keyword evidence="1" id="KW-0732">Signal</keyword>
<organism evidence="3 4">
    <name type="scientific">Neocallimastix californiae</name>
    <dbReference type="NCBI Taxonomy" id="1754190"/>
    <lineage>
        <taxon>Eukaryota</taxon>
        <taxon>Fungi</taxon>
        <taxon>Fungi incertae sedis</taxon>
        <taxon>Chytridiomycota</taxon>
        <taxon>Chytridiomycota incertae sedis</taxon>
        <taxon>Neocallimastigomycetes</taxon>
        <taxon>Neocallimastigales</taxon>
        <taxon>Neocallimastigaceae</taxon>
        <taxon>Neocallimastix</taxon>
    </lineage>
</organism>
<feature type="signal peptide" evidence="1">
    <location>
        <begin position="1"/>
        <end position="20"/>
    </location>
</feature>
<dbReference type="Pfam" id="PF01476">
    <property type="entry name" value="LysM"/>
    <property type="match status" value="1"/>
</dbReference>